<keyword evidence="3" id="KW-1185">Reference proteome</keyword>
<dbReference type="InterPro" id="IPR005508">
    <property type="entry name" value="At2g31720-like"/>
</dbReference>
<dbReference type="Proteomes" id="UP001341840">
    <property type="component" value="Unassembled WGS sequence"/>
</dbReference>
<evidence type="ECO:0000256" key="1">
    <source>
        <dbReference type="SAM" id="MobiDB-lite"/>
    </source>
</evidence>
<evidence type="ECO:0000313" key="3">
    <source>
        <dbReference type="Proteomes" id="UP001341840"/>
    </source>
</evidence>
<reference evidence="2 3" key="1">
    <citation type="journal article" date="2023" name="Plants (Basel)">
        <title>Bridging the Gap: Combining Genomics and Transcriptomics Approaches to Understand Stylosanthes scabra, an Orphan Legume from the Brazilian Caatinga.</title>
        <authorList>
            <person name="Ferreira-Neto J.R.C."/>
            <person name="da Silva M.D."/>
            <person name="Binneck E."/>
            <person name="de Melo N.F."/>
            <person name="da Silva R.H."/>
            <person name="de Melo A.L.T.M."/>
            <person name="Pandolfi V."/>
            <person name="Bustamante F.O."/>
            <person name="Brasileiro-Vidal A.C."/>
            <person name="Benko-Iseppon A.M."/>
        </authorList>
    </citation>
    <scope>NUCLEOTIDE SEQUENCE [LARGE SCALE GENOMIC DNA]</scope>
    <source>
        <tissue evidence="2">Leaves</tissue>
    </source>
</reference>
<sequence length="242" mass="27738">MQEGRANFEQKIGKGIELEDGLLTCCMCGRRKEGFEWGSHSSSSGKNKLNEPPLDADNSTVDEDDEYQENRKRLFGANNQHYFNNAEFEVADILLNLDTYFLERVNLENLDGTVNSNSSYVNTPTDQVRFFSNSTFQNTVNLGVSHIRKQRKRSVNETAFELPQNFKNVICDMGGSRITLLIEKTLYKSDLDRQENHLSIPSTQVKDREFLLSTRIGEMRGNQSEIDPTLTRNHRMVKWSIG</sequence>
<dbReference type="PANTHER" id="PTHR31541:SF25">
    <property type="entry name" value="GAMMA-GLIADIN B"/>
    <property type="match status" value="1"/>
</dbReference>
<gene>
    <name evidence="2" type="ORF">PIB30_085268</name>
</gene>
<comment type="caution">
    <text evidence="2">The sequence shown here is derived from an EMBL/GenBank/DDBJ whole genome shotgun (WGS) entry which is preliminary data.</text>
</comment>
<accession>A0ABU6XS64</accession>
<dbReference type="PANTHER" id="PTHR31541">
    <property type="entry name" value="B3 DOMAIN PLANT PROTEIN-RELATED"/>
    <property type="match status" value="1"/>
</dbReference>
<evidence type="ECO:0000313" key="2">
    <source>
        <dbReference type="EMBL" id="MED6200454.1"/>
    </source>
</evidence>
<protein>
    <submittedName>
        <fullName evidence="2">Uncharacterized protein</fullName>
    </submittedName>
</protein>
<feature type="region of interest" description="Disordered" evidence="1">
    <location>
        <begin position="36"/>
        <end position="67"/>
    </location>
</feature>
<name>A0ABU6XS64_9FABA</name>
<proteinExistence type="predicted"/>
<organism evidence="2 3">
    <name type="scientific">Stylosanthes scabra</name>
    <dbReference type="NCBI Taxonomy" id="79078"/>
    <lineage>
        <taxon>Eukaryota</taxon>
        <taxon>Viridiplantae</taxon>
        <taxon>Streptophyta</taxon>
        <taxon>Embryophyta</taxon>
        <taxon>Tracheophyta</taxon>
        <taxon>Spermatophyta</taxon>
        <taxon>Magnoliopsida</taxon>
        <taxon>eudicotyledons</taxon>
        <taxon>Gunneridae</taxon>
        <taxon>Pentapetalae</taxon>
        <taxon>rosids</taxon>
        <taxon>fabids</taxon>
        <taxon>Fabales</taxon>
        <taxon>Fabaceae</taxon>
        <taxon>Papilionoideae</taxon>
        <taxon>50 kb inversion clade</taxon>
        <taxon>dalbergioids sensu lato</taxon>
        <taxon>Dalbergieae</taxon>
        <taxon>Pterocarpus clade</taxon>
        <taxon>Stylosanthes</taxon>
    </lineage>
</organism>
<dbReference type="EMBL" id="JASCZI010212864">
    <property type="protein sequence ID" value="MED6200454.1"/>
    <property type="molecule type" value="Genomic_DNA"/>
</dbReference>
<feature type="non-terminal residue" evidence="2">
    <location>
        <position position="242"/>
    </location>
</feature>